<dbReference type="EMBL" id="BPLR01010218">
    <property type="protein sequence ID" value="GIY37793.1"/>
    <property type="molecule type" value="Genomic_DNA"/>
</dbReference>
<dbReference type="CDD" id="cd00070">
    <property type="entry name" value="GLECT"/>
    <property type="match status" value="2"/>
</dbReference>
<dbReference type="AlphaFoldDB" id="A0AAV4STP5"/>
<dbReference type="InterPro" id="IPR044156">
    <property type="entry name" value="Galectin-like"/>
</dbReference>
<dbReference type="Proteomes" id="UP001054945">
    <property type="component" value="Unassembled WGS sequence"/>
</dbReference>
<sequence length="471" mass="53133">MRLVLIADSSLNRHCSVNKTKTVLNKDNFFCLEFFTLQVFPYRGSVPGGVYEGKLIEIRGTVPYGAQRFEINLMTGYDPSSDRALHLSVRFDGRIVVRNSMERGAWGIEERQGIFPFSSGRDFTIMILAEISGYRIAVNSQHCWEYNHRISMSRVSSIYIDGTIQIERIEFIDKTNPYLYTGYYPTCPVAYPASYITPAYITSPYLKQNSLNIKAILFKKYNLTYHSNVFAMGICPIPAIPSNPGIYPVPSFPGNPSVCPNPSIPSFPGPGVCPIPSIPSFPNNPGTRPNPSIPSYPSNPGGFNPGTCVVPPPEQFQPYQPSGRSSLAPVYNPSIPYAYPVYGGLKPGMMVYISGRPSASAHRFTINFQNGTAPYPPPDISFHFDVRFFSRSIIRNSRVNNTWDREETLISHFPFQQAVNFDLIIRIENDRYMVALNGQHFVEFKHRMKPLDRFDTLYIENDIVVSSIRFS</sequence>
<dbReference type="FunFam" id="2.60.120.200:FF:000124">
    <property type="entry name" value="Galectin-4"/>
    <property type="match status" value="2"/>
</dbReference>
<dbReference type="InterPro" id="IPR013320">
    <property type="entry name" value="ConA-like_dom_sf"/>
</dbReference>
<proteinExistence type="predicted"/>
<dbReference type="InterPro" id="IPR001079">
    <property type="entry name" value="Galectin_CRD"/>
</dbReference>
<evidence type="ECO:0000256" key="2">
    <source>
        <dbReference type="ARBA" id="ARBA00022737"/>
    </source>
</evidence>
<protein>
    <recommendedName>
        <fullName evidence="3">Galectin</fullName>
    </recommendedName>
</protein>
<evidence type="ECO:0000313" key="5">
    <source>
        <dbReference type="EMBL" id="GIY37793.1"/>
    </source>
</evidence>
<evidence type="ECO:0000259" key="4">
    <source>
        <dbReference type="PROSITE" id="PS51304"/>
    </source>
</evidence>
<evidence type="ECO:0000256" key="1">
    <source>
        <dbReference type="ARBA" id="ARBA00022734"/>
    </source>
</evidence>
<gene>
    <name evidence="5" type="primary">LGALS9</name>
    <name evidence="5" type="ORF">CEXT_604081</name>
</gene>
<keyword evidence="2" id="KW-0677">Repeat</keyword>
<organism evidence="5 6">
    <name type="scientific">Caerostris extrusa</name>
    <name type="common">Bark spider</name>
    <name type="synonym">Caerostris bankana</name>
    <dbReference type="NCBI Taxonomy" id="172846"/>
    <lineage>
        <taxon>Eukaryota</taxon>
        <taxon>Metazoa</taxon>
        <taxon>Ecdysozoa</taxon>
        <taxon>Arthropoda</taxon>
        <taxon>Chelicerata</taxon>
        <taxon>Arachnida</taxon>
        <taxon>Araneae</taxon>
        <taxon>Araneomorphae</taxon>
        <taxon>Entelegynae</taxon>
        <taxon>Araneoidea</taxon>
        <taxon>Araneidae</taxon>
        <taxon>Caerostris</taxon>
    </lineage>
</organism>
<dbReference type="SMART" id="SM00908">
    <property type="entry name" value="Gal-bind_lectin"/>
    <property type="match status" value="2"/>
</dbReference>
<dbReference type="PROSITE" id="PS51304">
    <property type="entry name" value="GALECTIN"/>
    <property type="match status" value="2"/>
</dbReference>
<name>A0AAV4STP5_CAEEX</name>
<dbReference type="SMART" id="SM00276">
    <property type="entry name" value="GLECT"/>
    <property type="match status" value="2"/>
</dbReference>
<accession>A0AAV4STP5</accession>
<dbReference type="SUPFAM" id="SSF49899">
    <property type="entry name" value="Concanavalin A-like lectins/glucanases"/>
    <property type="match status" value="2"/>
</dbReference>
<feature type="domain" description="Galectin" evidence="4">
    <location>
        <begin position="337"/>
        <end position="471"/>
    </location>
</feature>
<reference evidence="5 6" key="1">
    <citation type="submission" date="2021-06" db="EMBL/GenBank/DDBJ databases">
        <title>Caerostris extrusa draft genome.</title>
        <authorList>
            <person name="Kono N."/>
            <person name="Arakawa K."/>
        </authorList>
    </citation>
    <scope>NUCLEOTIDE SEQUENCE [LARGE SCALE GENOMIC DNA]</scope>
</reference>
<evidence type="ECO:0000256" key="3">
    <source>
        <dbReference type="RuleBase" id="RU102079"/>
    </source>
</evidence>
<feature type="domain" description="Galectin" evidence="4">
    <location>
        <begin position="42"/>
        <end position="172"/>
    </location>
</feature>
<dbReference type="Gene3D" id="2.60.120.200">
    <property type="match status" value="2"/>
</dbReference>
<dbReference type="PANTHER" id="PTHR11346:SF147">
    <property type="entry name" value="GALECTIN"/>
    <property type="match status" value="1"/>
</dbReference>
<keyword evidence="6" id="KW-1185">Reference proteome</keyword>
<keyword evidence="1 3" id="KW-0430">Lectin</keyword>
<dbReference type="GO" id="GO:0030246">
    <property type="term" value="F:carbohydrate binding"/>
    <property type="evidence" value="ECO:0007669"/>
    <property type="project" value="UniProtKB-UniRule"/>
</dbReference>
<evidence type="ECO:0000313" key="6">
    <source>
        <dbReference type="Proteomes" id="UP001054945"/>
    </source>
</evidence>
<dbReference type="PANTHER" id="PTHR11346">
    <property type="entry name" value="GALECTIN"/>
    <property type="match status" value="1"/>
</dbReference>
<dbReference type="Pfam" id="PF00337">
    <property type="entry name" value="Gal-bind_lectin"/>
    <property type="match status" value="2"/>
</dbReference>
<comment type="caution">
    <text evidence="5">The sequence shown here is derived from an EMBL/GenBank/DDBJ whole genome shotgun (WGS) entry which is preliminary data.</text>
</comment>